<dbReference type="Gene3D" id="3.90.550.10">
    <property type="entry name" value="Spore Coat Polysaccharide Biosynthesis Protein SpsA, Chain A"/>
    <property type="match status" value="2"/>
</dbReference>
<proteinExistence type="predicted"/>
<dbReference type="InterPro" id="IPR001173">
    <property type="entry name" value="Glyco_trans_2-like"/>
</dbReference>
<dbReference type="STRING" id="1801677.A2365_00530"/>
<evidence type="ECO:0000259" key="1">
    <source>
        <dbReference type="Pfam" id="PF00535"/>
    </source>
</evidence>
<feature type="domain" description="Glycosyltransferase 2-like" evidence="1">
    <location>
        <begin position="411"/>
        <end position="575"/>
    </location>
</feature>
<protein>
    <recommendedName>
        <fullName evidence="1">Glycosyltransferase 2-like domain-containing protein</fullName>
    </recommendedName>
</protein>
<evidence type="ECO:0000313" key="3">
    <source>
        <dbReference type="Proteomes" id="UP000177740"/>
    </source>
</evidence>
<accession>A0A1G2EP47</accession>
<dbReference type="Proteomes" id="UP000177740">
    <property type="component" value="Unassembled WGS sequence"/>
</dbReference>
<sequence>MPVYNSFRDYRTFGRPLLNQALDSLLSQSYRNFELIIIDSLSSDKTPEVLKEYALKDKRIKYVLDKEKMRAEEAIFFGCSLSKGKYLMVANDDDFWNSEYISKLVSYLEQNPDIDMAYANADFVDVDNNITCSSFLDAKDAYGEERSPMDNFCFYINKRNCLPIAFGIFRFEFYIKSTVKDPFDDLRANMDNLLMARLFLKGMKCHFINERLFSYRVRPRMLSDAPLIKGMPSLETPVLLWLYYVRHQLYFLNEIEKEIEESGFSFEQKILMKSSSRDSFLVHSANLLNWIKNDYMKDRKDYSRIMGLLEKKQVLKNIKSPYSYNGNDIRMHPLVLGKRIEECLVRIKSFGNAVSEIREKDKISSDIVELIKKEESEIIKEKDALDNLKKERPEILSENRQRSLAGHPKATVITMSYNTGKFLEDTMKSVQNQTYDNFEHLIIDGASTDGTLEMLKRYPFIRLVSEKDEGSYYAFKKGMAMAKGEYIFQCSISDGYLDKDWIKKCIEAMDANPDISLVWGLPEYMSEEGKLQEISYFQFHNEMPPQKQEYIYYWLSTNFWLPEGNFCVRKKVLEECFPEEPKEDMEPWFEFNYRFNESGYLPLFIPSVANFGRTHGNQLGQRNSSYKKQLKRYLKQIKLYKLKIIFGIKRHRYKDAKGNILPLIFSKKKFVGKYMFRTDSLVVNFKMFVSVRFGFLIRKMPRLYNFGKNLLNKITKS</sequence>
<evidence type="ECO:0000313" key="2">
    <source>
        <dbReference type="EMBL" id="OGZ27141.1"/>
    </source>
</evidence>
<name>A0A1G2EP47_9BACT</name>
<dbReference type="PANTHER" id="PTHR43685:SF2">
    <property type="entry name" value="GLYCOSYLTRANSFERASE 2-LIKE DOMAIN-CONTAINING PROTEIN"/>
    <property type="match status" value="1"/>
</dbReference>
<dbReference type="AlphaFoldDB" id="A0A1G2EP47"/>
<dbReference type="InterPro" id="IPR029044">
    <property type="entry name" value="Nucleotide-diphossugar_trans"/>
</dbReference>
<dbReference type="InterPro" id="IPR050834">
    <property type="entry name" value="Glycosyltransf_2"/>
</dbReference>
<dbReference type="SUPFAM" id="SSF53448">
    <property type="entry name" value="Nucleotide-diphospho-sugar transferases"/>
    <property type="match status" value="2"/>
</dbReference>
<organism evidence="2 3">
    <name type="scientific">Candidatus Nealsonbacteria bacterium RIFOXYB1_FULL_40_15</name>
    <dbReference type="NCBI Taxonomy" id="1801677"/>
    <lineage>
        <taxon>Bacteria</taxon>
        <taxon>Candidatus Nealsoniibacteriota</taxon>
    </lineage>
</organism>
<dbReference type="CDD" id="cd00761">
    <property type="entry name" value="Glyco_tranf_GTA_type"/>
    <property type="match status" value="1"/>
</dbReference>
<dbReference type="EMBL" id="MHMM01000010">
    <property type="protein sequence ID" value="OGZ27141.1"/>
    <property type="molecule type" value="Genomic_DNA"/>
</dbReference>
<dbReference type="PANTHER" id="PTHR43685">
    <property type="entry name" value="GLYCOSYLTRANSFERASE"/>
    <property type="match status" value="1"/>
</dbReference>
<feature type="domain" description="Glycosyltransferase 2-like" evidence="1">
    <location>
        <begin position="1"/>
        <end position="115"/>
    </location>
</feature>
<reference evidence="2 3" key="1">
    <citation type="journal article" date="2016" name="Nat. Commun.">
        <title>Thousands of microbial genomes shed light on interconnected biogeochemical processes in an aquifer system.</title>
        <authorList>
            <person name="Anantharaman K."/>
            <person name="Brown C.T."/>
            <person name="Hug L.A."/>
            <person name="Sharon I."/>
            <person name="Castelle C.J."/>
            <person name="Probst A.J."/>
            <person name="Thomas B.C."/>
            <person name="Singh A."/>
            <person name="Wilkins M.J."/>
            <person name="Karaoz U."/>
            <person name="Brodie E.L."/>
            <person name="Williams K.H."/>
            <person name="Hubbard S.S."/>
            <person name="Banfield J.F."/>
        </authorList>
    </citation>
    <scope>NUCLEOTIDE SEQUENCE [LARGE SCALE GENOMIC DNA]</scope>
</reference>
<dbReference type="Pfam" id="PF00535">
    <property type="entry name" value="Glycos_transf_2"/>
    <property type="match status" value="2"/>
</dbReference>
<comment type="caution">
    <text evidence="2">The sequence shown here is derived from an EMBL/GenBank/DDBJ whole genome shotgun (WGS) entry which is preliminary data.</text>
</comment>
<gene>
    <name evidence="2" type="ORF">A2365_00530</name>
</gene>